<dbReference type="InterPro" id="IPR017871">
    <property type="entry name" value="ABC_transporter-like_CS"/>
</dbReference>
<dbReference type="InterPro" id="IPR050319">
    <property type="entry name" value="ABC_transp_ATP-bind"/>
</dbReference>
<protein>
    <submittedName>
        <fullName evidence="7">ATP-binding cassette domain-containing protein</fullName>
    </submittedName>
</protein>
<dbReference type="PANTHER" id="PTHR43776:SF7">
    <property type="entry name" value="D,D-DIPEPTIDE TRANSPORT ATP-BINDING PROTEIN DDPF-RELATED"/>
    <property type="match status" value="1"/>
</dbReference>
<dbReference type="InterPro" id="IPR027417">
    <property type="entry name" value="P-loop_NTPase"/>
</dbReference>
<dbReference type="InterPro" id="IPR003593">
    <property type="entry name" value="AAA+_ATPase"/>
</dbReference>
<reference evidence="7 8" key="1">
    <citation type="submission" date="2019-06" db="EMBL/GenBank/DDBJ databases">
        <authorList>
            <person name="Li M."/>
        </authorList>
    </citation>
    <scope>NUCLEOTIDE SEQUENCE [LARGE SCALE GENOMIC DNA]</scope>
    <source>
        <strain evidence="7 8">BGMRC2036</strain>
    </source>
</reference>
<dbReference type="GO" id="GO:0055085">
    <property type="term" value="P:transmembrane transport"/>
    <property type="evidence" value="ECO:0007669"/>
    <property type="project" value="UniProtKB-ARBA"/>
</dbReference>
<dbReference type="PROSITE" id="PS50893">
    <property type="entry name" value="ABC_TRANSPORTER_2"/>
    <property type="match status" value="1"/>
</dbReference>
<keyword evidence="5 7" id="KW-0067">ATP-binding</keyword>
<dbReference type="InterPro" id="IPR003439">
    <property type="entry name" value="ABC_transporter-like_ATP-bd"/>
</dbReference>
<dbReference type="GO" id="GO:0015833">
    <property type="term" value="P:peptide transport"/>
    <property type="evidence" value="ECO:0007669"/>
    <property type="project" value="InterPro"/>
</dbReference>
<evidence type="ECO:0000256" key="3">
    <source>
        <dbReference type="ARBA" id="ARBA00022448"/>
    </source>
</evidence>
<evidence type="ECO:0000259" key="6">
    <source>
        <dbReference type="PROSITE" id="PS50893"/>
    </source>
</evidence>
<dbReference type="OrthoDB" id="9802264at2"/>
<dbReference type="SUPFAM" id="SSF52540">
    <property type="entry name" value="P-loop containing nucleoside triphosphate hydrolases"/>
    <property type="match status" value="1"/>
</dbReference>
<dbReference type="EMBL" id="VHLG01000003">
    <property type="protein sequence ID" value="TPW31575.1"/>
    <property type="molecule type" value="Genomic_DNA"/>
</dbReference>
<keyword evidence="3" id="KW-0813">Transport</keyword>
<dbReference type="SMART" id="SM00382">
    <property type="entry name" value="AAA"/>
    <property type="match status" value="1"/>
</dbReference>
<evidence type="ECO:0000313" key="8">
    <source>
        <dbReference type="Proteomes" id="UP000318801"/>
    </source>
</evidence>
<organism evidence="7 8">
    <name type="scientific">Martelella alba</name>
    <dbReference type="NCBI Taxonomy" id="2590451"/>
    <lineage>
        <taxon>Bacteria</taxon>
        <taxon>Pseudomonadati</taxon>
        <taxon>Pseudomonadota</taxon>
        <taxon>Alphaproteobacteria</taxon>
        <taxon>Hyphomicrobiales</taxon>
        <taxon>Aurantimonadaceae</taxon>
        <taxon>Martelella</taxon>
    </lineage>
</organism>
<dbReference type="PANTHER" id="PTHR43776">
    <property type="entry name" value="TRANSPORT ATP-BINDING PROTEIN"/>
    <property type="match status" value="1"/>
</dbReference>
<name>A0A506UF65_9HYPH</name>
<dbReference type="PROSITE" id="PS00211">
    <property type="entry name" value="ABC_TRANSPORTER_1"/>
    <property type="match status" value="1"/>
</dbReference>
<feature type="domain" description="ABC transporter" evidence="6">
    <location>
        <begin position="6"/>
        <end position="254"/>
    </location>
</feature>
<comment type="caution">
    <text evidence="7">The sequence shown here is derived from an EMBL/GenBank/DDBJ whole genome shotgun (WGS) entry which is preliminary data.</text>
</comment>
<dbReference type="FunFam" id="3.40.50.300:FF:000016">
    <property type="entry name" value="Oligopeptide ABC transporter ATP-binding component"/>
    <property type="match status" value="1"/>
</dbReference>
<dbReference type="GO" id="GO:0005886">
    <property type="term" value="C:plasma membrane"/>
    <property type="evidence" value="ECO:0007669"/>
    <property type="project" value="UniProtKB-SubCell"/>
</dbReference>
<dbReference type="InterPro" id="IPR013563">
    <property type="entry name" value="Oligopep_ABC_C"/>
</dbReference>
<gene>
    <name evidence="7" type="ORF">FJU08_07435</name>
</gene>
<dbReference type="GO" id="GO:0005524">
    <property type="term" value="F:ATP binding"/>
    <property type="evidence" value="ECO:0007669"/>
    <property type="project" value="UniProtKB-KW"/>
</dbReference>
<dbReference type="AlphaFoldDB" id="A0A506UF65"/>
<dbReference type="Gene3D" id="3.40.50.300">
    <property type="entry name" value="P-loop containing nucleotide triphosphate hydrolases"/>
    <property type="match status" value="1"/>
</dbReference>
<accession>A0A506UF65</accession>
<evidence type="ECO:0000256" key="1">
    <source>
        <dbReference type="ARBA" id="ARBA00004417"/>
    </source>
</evidence>
<dbReference type="Pfam" id="PF00005">
    <property type="entry name" value="ABC_tran"/>
    <property type="match status" value="1"/>
</dbReference>
<evidence type="ECO:0000313" key="7">
    <source>
        <dbReference type="EMBL" id="TPW31575.1"/>
    </source>
</evidence>
<sequence length="335" mass="37042">MTRPILTVQNLGKTYPVKKGMFAKGTLVAAEDVNFTIHAGETVALVGESGSGKSTVGRCVLRLEEPDSGSIEFEDTDLLNVSETELPALRARMQMVFQDPLASLTPRHRVGKLVGEPLLLHATVPPKQIDAKVAELFELVGLRRDHAERYAHQISGGQQQRVGIARALATNPALVVLDEPTSALDVSVEAQILNLLMDLQEQFNLAYLFISHDLAVVRLIAKRVMVMYLGQVVEAGPTEDVLTRSFHPYTRGLVSATPIEHPLEAKERINLTGEPSSPIDPKPQCRLVSRCPFARPECSREPTELKEVKPGHFTRCIRFQREHVDGEWNPEPVTV</sequence>
<evidence type="ECO:0000256" key="4">
    <source>
        <dbReference type="ARBA" id="ARBA00022741"/>
    </source>
</evidence>
<dbReference type="RefSeq" id="WP_141148345.1">
    <property type="nucleotide sequence ID" value="NZ_VHLG01000003.1"/>
</dbReference>
<evidence type="ECO:0000256" key="5">
    <source>
        <dbReference type="ARBA" id="ARBA00022840"/>
    </source>
</evidence>
<dbReference type="CDD" id="cd03257">
    <property type="entry name" value="ABC_NikE_OppD_transporters"/>
    <property type="match status" value="1"/>
</dbReference>
<comment type="similarity">
    <text evidence="2">Belongs to the ABC transporter superfamily.</text>
</comment>
<evidence type="ECO:0000256" key="2">
    <source>
        <dbReference type="ARBA" id="ARBA00005417"/>
    </source>
</evidence>
<dbReference type="Pfam" id="PF08352">
    <property type="entry name" value="oligo_HPY"/>
    <property type="match status" value="1"/>
</dbReference>
<comment type="subcellular location">
    <subcellularLocation>
        <location evidence="1">Cell inner membrane</location>
        <topology evidence="1">Peripheral membrane protein</topology>
    </subcellularLocation>
</comment>
<keyword evidence="8" id="KW-1185">Reference proteome</keyword>
<dbReference type="Proteomes" id="UP000318801">
    <property type="component" value="Unassembled WGS sequence"/>
</dbReference>
<proteinExistence type="inferred from homology"/>
<keyword evidence="4" id="KW-0547">Nucleotide-binding</keyword>
<dbReference type="NCBIfam" id="TIGR01727">
    <property type="entry name" value="oligo_HPY"/>
    <property type="match status" value="1"/>
</dbReference>
<dbReference type="GO" id="GO:0016887">
    <property type="term" value="F:ATP hydrolysis activity"/>
    <property type="evidence" value="ECO:0007669"/>
    <property type="project" value="InterPro"/>
</dbReference>